<dbReference type="AlphaFoldDB" id="A7AN27"/>
<gene>
    <name evidence="1 2" type="ORF">BBOV_III003980</name>
</gene>
<accession>A7AN27</accession>
<reference evidence="2" key="1">
    <citation type="journal article" date="2007" name="PLoS Pathog.">
        <title>Genome sequence of Babesia bovis and comparative analysis of apicomplexan hemoprotozoa.</title>
        <authorList>
            <person name="Brayton K.A."/>
            <person name="Lau A.O.T."/>
            <person name="Herndon D.R."/>
            <person name="Hannick L."/>
            <person name="Kappmeyer L.S."/>
            <person name="Berens S.J."/>
            <person name="Bidwell S.L."/>
            <person name="Brown W.C."/>
            <person name="Crabtree J."/>
            <person name="Fadrosh D."/>
            <person name="Feldblum T."/>
            <person name="Forberger H.A."/>
            <person name="Haas B.J."/>
            <person name="Howell J.M."/>
            <person name="Khouri H."/>
            <person name="Koo H."/>
            <person name="Mann D.J."/>
            <person name="Norimine J."/>
            <person name="Paulsen I.T."/>
            <person name="Radune D."/>
            <person name="Ren Q."/>
            <person name="Smith R.K. Jr."/>
            <person name="Suarez C.E."/>
            <person name="White O."/>
            <person name="Wortman J.R."/>
            <person name="Knowles D.P. Jr."/>
            <person name="McElwain T.F."/>
            <person name="Nene V.M."/>
        </authorList>
    </citation>
    <scope>NUCLEOTIDE SEQUENCE [LARGE SCALE GENOMIC DNA]</scope>
    <source>
        <strain evidence="2">T2Bo</strain>
    </source>
</reference>
<evidence type="ECO:0000313" key="2">
    <source>
        <dbReference type="EMBL" id="EDO07961.1"/>
    </source>
</evidence>
<organism evidence="2">
    <name type="scientific">Babesia bovis</name>
    <dbReference type="NCBI Taxonomy" id="5865"/>
    <lineage>
        <taxon>Eukaryota</taxon>
        <taxon>Sar</taxon>
        <taxon>Alveolata</taxon>
        <taxon>Apicomplexa</taxon>
        <taxon>Aconoidasida</taxon>
        <taxon>Piroplasmida</taxon>
        <taxon>Babesiidae</taxon>
        <taxon>Babesia</taxon>
    </lineage>
</organism>
<evidence type="ECO:0000313" key="1">
    <source>
        <dbReference type="EMBL" id="BAN66068.1"/>
    </source>
</evidence>
<sequence length="76" mass="9157">MKDEYFLYLHEPDMFNDYRSWKEWIDFIEATNRTLEELIVQYKSVLRRRKVNDRNTLEEALLQAGCARPSNQSAVT</sequence>
<dbReference type="VEuPathDB" id="PiroplasmaDB:BBOV_III003970"/>
<name>A7AN27_BABBO</name>
<dbReference type="EMBL" id="AK442274">
    <property type="protein sequence ID" value="BAN66068.1"/>
    <property type="molecule type" value="mRNA"/>
</dbReference>
<reference evidence="1" key="3">
    <citation type="journal article" date="2014" name="BMC Genomics">
        <title>The Babesia bovis gene and promoter model: an update from full-length EST analysis.</title>
        <authorList>
            <person name="Yamagishi J."/>
            <person name="Wakaguri H."/>
            <person name="Yokoyama N."/>
            <person name="Yamashita R."/>
            <person name="Suzuki Y."/>
            <person name="Xuan X."/>
            <person name="Igarashi I."/>
        </authorList>
    </citation>
    <scope>NUCLEOTIDE SEQUENCE</scope>
    <source>
        <strain evidence="1">Texas</strain>
    </source>
</reference>
<reference evidence="2" key="2">
    <citation type="submission" date="2007-08" db="EMBL/GenBank/DDBJ databases">
        <authorList>
            <person name="Nene V."/>
        </authorList>
    </citation>
    <scope>NUCLEOTIDE SEQUENCE</scope>
    <source>
        <strain evidence="2">T2Bo</strain>
    </source>
</reference>
<dbReference type="EMBL" id="AAXT01000001">
    <property type="protein sequence ID" value="EDO07961.1"/>
    <property type="molecule type" value="Genomic_DNA"/>
</dbReference>
<protein>
    <submittedName>
        <fullName evidence="2">Uncharacterized protein</fullName>
    </submittedName>
</protein>
<proteinExistence type="evidence at transcript level"/>